<dbReference type="Gene3D" id="3.40.830.10">
    <property type="entry name" value="LigB-like"/>
    <property type="match status" value="1"/>
</dbReference>
<name>A0ABX9KKU1_9FUSO</name>
<evidence type="ECO:0000313" key="4">
    <source>
        <dbReference type="Proteomes" id="UP000263486"/>
    </source>
</evidence>
<evidence type="ECO:0000313" key="3">
    <source>
        <dbReference type="EMBL" id="REI42933.1"/>
    </source>
</evidence>
<reference evidence="3 4" key="1">
    <citation type="submission" date="2018-08" db="EMBL/GenBank/DDBJ databases">
        <title>Draft genome sequence of Psychrilyobacter sp. strain SD5 isolated from Black Sea water.</title>
        <authorList>
            <person name="Yadav S."/>
            <person name="Villanueva L."/>
            <person name="Damste J.S.S."/>
        </authorList>
    </citation>
    <scope>NUCLEOTIDE SEQUENCE [LARGE SCALE GENOMIC DNA]</scope>
    <source>
        <strain evidence="3 4">SD5</strain>
    </source>
</reference>
<dbReference type="Proteomes" id="UP000263486">
    <property type="component" value="Unassembled WGS sequence"/>
</dbReference>
<accession>A0ABX9KKU1</accession>
<dbReference type="HAMAP" id="MF_00055">
    <property type="entry name" value="MEMO1"/>
    <property type="match status" value="1"/>
</dbReference>
<gene>
    <name evidence="3" type="primary">amrB</name>
    <name evidence="3" type="ORF">DYH56_01935</name>
</gene>
<dbReference type="CDD" id="cd07361">
    <property type="entry name" value="MEMO_like"/>
    <property type="match status" value="1"/>
</dbReference>
<organism evidence="3 4">
    <name type="scientific">Psychrilyobacter piezotolerans</name>
    <dbReference type="NCBI Taxonomy" id="2293438"/>
    <lineage>
        <taxon>Bacteria</taxon>
        <taxon>Fusobacteriati</taxon>
        <taxon>Fusobacteriota</taxon>
        <taxon>Fusobacteriia</taxon>
        <taxon>Fusobacteriales</taxon>
        <taxon>Fusobacteriaceae</taxon>
        <taxon>Psychrilyobacter</taxon>
    </lineage>
</organism>
<evidence type="ECO:0000256" key="2">
    <source>
        <dbReference type="HAMAP-Rule" id="MF_00055"/>
    </source>
</evidence>
<comment type="similarity">
    <text evidence="1 2">Belongs to the MEMO1 family.</text>
</comment>
<keyword evidence="4" id="KW-1185">Reference proteome</keyword>
<dbReference type="Pfam" id="PF01875">
    <property type="entry name" value="Memo"/>
    <property type="match status" value="1"/>
</dbReference>
<protein>
    <recommendedName>
        <fullName evidence="2">MEMO1 family protein DYH56_01935</fullName>
    </recommendedName>
</protein>
<dbReference type="EMBL" id="QUAJ01000002">
    <property type="protein sequence ID" value="REI42933.1"/>
    <property type="molecule type" value="Genomic_DNA"/>
</dbReference>
<dbReference type="InterPro" id="IPR002737">
    <property type="entry name" value="MEMO1_fam"/>
</dbReference>
<dbReference type="PANTHER" id="PTHR11060:SF0">
    <property type="entry name" value="PROTEIN MEMO1"/>
    <property type="match status" value="1"/>
</dbReference>
<sequence length="282" mass="32328">MRRKGSGDIGGAMKKREEFVRGKFYPEKKKDIEKMIENFLKIESPKKKDGEILGGIVPHAGYEFSGPSAVHFFNTLKEKDIETVIIVNPSHTGYGEDINLDTNEVWGSPMGDLEIDLDFEKELDLPYSGDAHKFEHSGEVMLPFLKYFIKSEFKIVPITMKIQTYKNAKYLAEKIDEAAKKQRKKILVIASSDFSHYEKKEVGYRLDQLAIDRIMELDSQGVENTVDEYNLSICGYGPIMTLLEYSKLVADDPKIEILRRGHSGENYPMEEVVDYITFLVYK</sequence>
<evidence type="ECO:0000256" key="1">
    <source>
        <dbReference type="ARBA" id="ARBA00006315"/>
    </source>
</evidence>
<dbReference type="NCBIfam" id="TIGR04336">
    <property type="entry name" value="AmmeMemoSam_B"/>
    <property type="match status" value="1"/>
</dbReference>
<comment type="caution">
    <text evidence="3">The sequence shown here is derived from an EMBL/GenBank/DDBJ whole genome shotgun (WGS) entry which is preliminary data.</text>
</comment>
<dbReference type="PANTHER" id="PTHR11060">
    <property type="entry name" value="PROTEIN MEMO1"/>
    <property type="match status" value="1"/>
</dbReference>
<proteinExistence type="inferred from homology"/>